<reference evidence="8" key="1">
    <citation type="submission" date="2016-10" db="EMBL/GenBank/DDBJ databases">
        <authorList>
            <person name="Varghese N."/>
            <person name="Submissions S."/>
        </authorList>
    </citation>
    <scope>NUCLEOTIDE SEQUENCE [LARGE SCALE GENOMIC DNA]</scope>
    <source>
        <strain evidence="8">OK042</strain>
    </source>
</reference>
<dbReference type="PANTHER" id="PTHR30238">
    <property type="entry name" value="MEMBRANE BOUND PREDICTED REDOX MODULATOR"/>
    <property type="match status" value="1"/>
</dbReference>
<keyword evidence="8" id="KW-1185">Reference proteome</keyword>
<feature type="transmembrane region" description="Helical" evidence="6">
    <location>
        <begin position="154"/>
        <end position="173"/>
    </location>
</feature>
<comment type="similarity">
    <text evidence="2">Belongs to the TerC family.</text>
</comment>
<feature type="transmembrane region" description="Helical" evidence="6">
    <location>
        <begin position="193"/>
        <end position="213"/>
    </location>
</feature>
<evidence type="ECO:0000256" key="1">
    <source>
        <dbReference type="ARBA" id="ARBA00004141"/>
    </source>
</evidence>
<evidence type="ECO:0000256" key="5">
    <source>
        <dbReference type="ARBA" id="ARBA00023136"/>
    </source>
</evidence>
<protein>
    <submittedName>
        <fullName evidence="7">Integral membrane protein, YjbE family</fullName>
    </submittedName>
</protein>
<evidence type="ECO:0000256" key="6">
    <source>
        <dbReference type="SAM" id="Phobius"/>
    </source>
</evidence>
<evidence type="ECO:0000313" key="7">
    <source>
        <dbReference type="EMBL" id="SFI88099.1"/>
    </source>
</evidence>
<evidence type="ECO:0000256" key="4">
    <source>
        <dbReference type="ARBA" id="ARBA00022989"/>
    </source>
</evidence>
<evidence type="ECO:0000313" key="8">
    <source>
        <dbReference type="Proteomes" id="UP000198915"/>
    </source>
</evidence>
<organism evidence="7 8">
    <name type="scientific">Brevibacillus centrosporus</name>
    <dbReference type="NCBI Taxonomy" id="54910"/>
    <lineage>
        <taxon>Bacteria</taxon>
        <taxon>Bacillati</taxon>
        <taxon>Bacillota</taxon>
        <taxon>Bacilli</taxon>
        <taxon>Bacillales</taxon>
        <taxon>Paenibacillaceae</taxon>
        <taxon>Brevibacillus</taxon>
    </lineage>
</organism>
<keyword evidence="5 6" id="KW-0472">Membrane</keyword>
<dbReference type="InterPro" id="IPR005496">
    <property type="entry name" value="Integral_membrane_TerC"/>
</dbReference>
<dbReference type="AlphaFoldDB" id="A0A1I3LTN6"/>
<dbReference type="NCBIfam" id="TIGR03717">
    <property type="entry name" value="R_switched_YjbE"/>
    <property type="match status" value="1"/>
</dbReference>
<sequence length="233" mass="24907">MTEFLLSLLQIIIVNIVLSGDNAVVIALACRNLNPELQKKAVFWGSFGAIGLRVILTFIAIYLLKIPLVQVVGGLLLIWIAVKLLKGEDEDSHIGGGANMMEALKTIIFADLIMSLDNVIAVAGAANGNMLLVLIGLAISIPLIIWGSQLLMKLMNRFPIIVLLGAALLGYTAGEMIVGDKLVGGFIEETLPALHIILPVALALVVIAVGNYLKRKAEKEKANQVGQDHAETL</sequence>
<gene>
    <name evidence="7" type="ORF">SAMN05518846_101423</name>
</gene>
<comment type="subcellular location">
    <subcellularLocation>
        <location evidence="1">Membrane</location>
        <topology evidence="1">Multi-pass membrane protein</topology>
    </subcellularLocation>
</comment>
<dbReference type="Proteomes" id="UP000198915">
    <property type="component" value="Unassembled WGS sequence"/>
</dbReference>
<name>A0A1I3LTN6_9BACL</name>
<keyword evidence="3 6" id="KW-0812">Transmembrane</keyword>
<dbReference type="PANTHER" id="PTHR30238:SF4">
    <property type="entry name" value="SLL1022 PROTEIN"/>
    <property type="match status" value="1"/>
</dbReference>
<feature type="transmembrane region" description="Helical" evidence="6">
    <location>
        <begin position="68"/>
        <end position="85"/>
    </location>
</feature>
<evidence type="ECO:0000256" key="2">
    <source>
        <dbReference type="ARBA" id="ARBA00007511"/>
    </source>
</evidence>
<dbReference type="InterPro" id="IPR022301">
    <property type="entry name" value="Integral_membrane_YjbE"/>
</dbReference>
<proteinExistence type="inferred from homology"/>
<keyword evidence="4 6" id="KW-1133">Transmembrane helix</keyword>
<dbReference type="GO" id="GO:0016020">
    <property type="term" value="C:membrane"/>
    <property type="evidence" value="ECO:0007669"/>
    <property type="project" value="UniProtKB-SubCell"/>
</dbReference>
<dbReference type="Pfam" id="PF03741">
    <property type="entry name" value="TerC"/>
    <property type="match status" value="1"/>
</dbReference>
<dbReference type="RefSeq" id="WP_092266295.1">
    <property type="nucleotide sequence ID" value="NZ_FORT01000001.1"/>
</dbReference>
<dbReference type="STRING" id="1884381.SAMN05518846_101423"/>
<evidence type="ECO:0000256" key="3">
    <source>
        <dbReference type="ARBA" id="ARBA00022692"/>
    </source>
</evidence>
<feature type="transmembrane region" description="Helical" evidence="6">
    <location>
        <begin position="130"/>
        <end position="147"/>
    </location>
</feature>
<accession>A0A1I3LTN6</accession>
<dbReference type="EMBL" id="FORT01000001">
    <property type="protein sequence ID" value="SFI88099.1"/>
    <property type="molecule type" value="Genomic_DNA"/>
</dbReference>
<feature type="transmembrane region" description="Helical" evidence="6">
    <location>
        <begin position="41"/>
        <end position="62"/>
    </location>
</feature>
<feature type="transmembrane region" description="Helical" evidence="6">
    <location>
        <begin position="6"/>
        <end position="29"/>
    </location>
</feature>